<feature type="compositionally biased region" description="Low complexity" evidence="1">
    <location>
        <begin position="295"/>
        <end position="304"/>
    </location>
</feature>
<dbReference type="Proteomes" id="UP001430804">
    <property type="component" value="Unassembled WGS sequence"/>
</dbReference>
<dbReference type="PANTHER" id="PTHR43194">
    <property type="entry name" value="HYDROLASE ALPHA/BETA FOLD FAMILY"/>
    <property type="match status" value="1"/>
</dbReference>
<comment type="caution">
    <text evidence="3">The sequence shown here is derived from an EMBL/GenBank/DDBJ whole genome shotgun (WGS) entry which is preliminary data.</text>
</comment>
<feature type="region of interest" description="Disordered" evidence="1">
    <location>
        <begin position="278"/>
        <end position="318"/>
    </location>
</feature>
<organism evidence="3 4">
    <name type="scientific">Pseudohoeflea coraliihabitans</name>
    <dbReference type="NCBI Taxonomy" id="2860393"/>
    <lineage>
        <taxon>Bacteria</taxon>
        <taxon>Pseudomonadati</taxon>
        <taxon>Pseudomonadota</taxon>
        <taxon>Alphaproteobacteria</taxon>
        <taxon>Hyphomicrobiales</taxon>
        <taxon>Rhizobiaceae</taxon>
        <taxon>Pseudohoeflea</taxon>
    </lineage>
</organism>
<dbReference type="RefSeq" id="WP_219203246.1">
    <property type="nucleotide sequence ID" value="NZ_JAHWQX010000004.1"/>
</dbReference>
<gene>
    <name evidence="3" type="ORF">KY465_16855</name>
</gene>
<dbReference type="InterPro" id="IPR050228">
    <property type="entry name" value="Carboxylesterase_BioH"/>
</dbReference>
<name>A0ABS6WU37_9HYPH</name>
<keyword evidence="4" id="KW-1185">Reference proteome</keyword>
<evidence type="ECO:0000313" key="3">
    <source>
        <dbReference type="EMBL" id="MBW3098952.1"/>
    </source>
</evidence>
<dbReference type="InterPro" id="IPR000073">
    <property type="entry name" value="AB_hydrolase_1"/>
</dbReference>
<accession>A0ABS6WU37</accession>
<evidence type="ECO:0000313" key="4">
    <source>
        <dbReference type="Proteomes" id="UP001430804"/>
    </source>
</evidence>
<dbReference type="PANTHER" id="PTHR43194:SF2">
    <property type="entry name" value="PEROXISOMAL MEMBRANE PROTEIN LPX1"/>
    <property type="match status" value="1"/>
</dbReference>
<dbReference type="Pfam" id="PF12697">
    <property type="entry name" value="Abhydrolase_6"/>
    <property type="match status" value="1"/>
</dbReference>
<feature type="domain" description="AB hydrolase-1" evidence="2">
    <location>
        <begin position="34"/>
        <end position="267"/>
    </location>
</feature>
<feature type="compositionally biased region" description="Basic and acidic residues" evidence="1">
    <location>
        <begin position="305"/>
        <end position="318"/>
    </location>
</feature>
<proteinExistence type="predicted"/>
<evidence type="ECO:0000259" key="2">
    <source>
        <dbReference type="Pfam" id="PF12697"/>
    </source>
</evidence>
<keyword evidence="3" id="KW-0378">Hydrolase</keyword>
<dbReference type="GO" id="GO:0016787">
    <property type="term" value="F:hydrolase activity"/>
    <property type="evidence" value="ECO:0007669"/>
    <property type="project" value="UniProtKB-KW"/>
</dbReference>
<evidence type="ECO:0000256" key="1">
    <source>
        <dbReference type="SAM" id="MobiDB-lite"/>
    </source>
</evidence>
<protein>
    <submittedName>
        <fullName evidence="3">Alpha/beta hydrolase</fullName>
    </submittedName>
</protein>
<dbReference type="EMBL" id="JAHWQX010000004">
    <property type="protein sequence ID" value="MBW3098952.1"/>
    <property type="molecule type" value="Genomic_DNA"/>
</dbReference>
<reference evidence="3" key="1">
    <citation type="submission" date="2021-07" db="EMBL/GenBank/DDBJ databases">
        <title>Pseudohoeflea marina sp. nov. a polyhydroxyalcanoate-producing bacterium.</title>
        <authorList>
            <person name="Zheng W."/>
            <person name="Yu S."/>
            <person name="Huang Y."/>
        </authorList>
    </citation>
    <scope>NUCLEOTIDE SEQUENCE</scope>
    <source>
        <strain evidence="3">DP4N28-3</strain>
    </source>
</reference>
<sequence>MNKHDPIVGRYVYVTCQGKTYRTYYEEAGEGIPLVCLHTAGADGREYRHQLCDPDITSNFRVIAFDLPRHGKSLPPADYWKEEDEYKLTTNFYSEFILEFCRALELHKPVVMGQSMGGNICLDLALRYENEYSALIALEGCDHSPGWHIDPLHHPHIHGGEAVATSVFGLMAPDSPDEYRWETWWYYAQGGPGIFKGDLYYYSVDSDYRDKVHKISGKVPIYFLTGEYDFACTPEMTQRTAEKVKNSECVIFGGGHFPTSEDPDKFKEVIMPVFKKILQNDPERRGGSARDYQARGTSGSSTRSRSGERPSERRVIDL</sequence>